<keyword evidence="3" id="KW-1185">Reference proteome</keyword>
<accession>A0A9X1Z765</accession>
<dbReference type="Proteomes" id="UP001139408">
    <property type="component" value="Unassembled WGS sequence"/>
</dbReference>
<keyword evidence="1" id="KW-0812">Transmembrane</keyword>
<feature type="transmembrane region" description="Helical" evidence="1">
    <location>
        <begin position="75"/>
        <end position="98"/>
    </location>
</feature>
<gene>
    <name evidence="2" type="ORF">L2749_20625</name>
</gene>
<keyword evidence="1" id="KW-1133">Transmembrane helix</keyword>
<organism evidence="2 3">
    <name type="scientific">Shewanella algicola</name>
    <dbReference type="NCBI Taxonomy" id="640633"/>
    <lineage>
        <taxon>Bacteria</taxon>
        <taxon>Pseudomonadati</taxon>
        <taxon>Pseudomonadota</taxon>
        <taxon>Gammaproteobacteria</taxon>
        <taxon>Alteromonadales</taxon>
        <taxon>Shewanellaceae</taxon>
        <taxon>Shewanella</taxon>
    </lineage>
</organism>
<protein>
    <submittedName>
        <fullName evidence="2">Uncharacterized protein</fullName>
    </submittedName>
</protein>
<feature type="transmembrane region" description="Helical" evidence="1">
    <location>
        <begin position="42"/>
        <end position="63"/>
    </location>
</feature>
<keyword evidence="1" id="KW-0472">Membrane</keyword>
<comment type="caution">
    <text evidence="2">The sequence shown here is derived from an EMBL/GenBank/DDBJ whole genome shotgun (WGS) entry which is preliminary data.</text>
</comment>
<dbReference type="EMBL" id="JAKILJ010000072">
    <property type="protein sequence ID" value="MCL1107616.1"/>
    <property type="molecule type" value="Genomic_DNA"/>
</dbReference>
<dbReference type="AlphaFoldDB" id="A0A9X1Z765"/>
<evidence type="ECO:0000313" key="3">
    <source>
        <dbReference type="Proteomes" id="UP001139408"/>
    </source>
</evidence>
<sequence>MALSLIATATSLVTTVQGVPTVLTPMAAELAQATGFSLPAVLMTQVVGFSTVIFPYQVAPLILAMQMSNEPISQLLKLSLPLALFTIVFLMPINYLWWLVLGWIG</sequence>
<proteinExistence type="predicted"/>
<reference evidence="2" key="1">
    <citation type="submission" date="2022-01" db="EMBL/GenBank/DDBJ databases">
        <title>Whole genome-based taxonomy of the Shewanellaceae.</title>
        <authorList>
            <person name="Martin-Rodriguez A.J."/>
        </authorList>
    </citation>
    <scope>NUCLEOTIDE SEQUENCE</scope>
    <source>
        <strain evidence="2">DSM 23803</strain>
    </source>
</reference>
<name>A0A9X1Z765_9GAMM</name>
<evidence type="ECO:0000256" key="1">
    <source>
        <dbReference type="SAM" id="Phobius"/>
    </source>
</evidence>
<evidence type="ECO:0000313" key="2">
    <source>
        <dbReference type="EMBL" id="MCL1107616.1"/>
    </source>
</evidence>